<dbReference type="EMBL" id="JBGUBD010000006">
    <property type="protein sequence ID" value="MFA9478887.1"/>
    <property type="molecule type" value="Genomic_DNA"/>
</dbReference>
<reference evidence="2 3" key="1">
    <citation type="submission" date="2024-08" db="EMBL/GenBank/DDBJ databases">
        <title>Whole-genome sequencing of halo(alkali)philic microorganisms from hypersaline lakes.</title>
        <authorList>
            <person name="Sorokin D.Y."/>
            <person name="Merkel A.Y."/>
            <person name="Messina E."/>
            <person name="Yakimov M."/>
        </authorList>
    </citation>
    <scope>NUCLEOTIDE SEQUENCE [LARGE SCALE GENOMIC DNA]</scope>
    <source>
        <strain evidence="2 3">AB-hyl4</strain>
    </source>
</reference>
<evidence type="ECO:0000313" key="2">
    <source>
        <dbReference type="EMBL" id="MFA9478887.1"/>
    </source>
</evidence>
<feature type="compositionally biased region" description="Basic and acidic residues" evidence="1">
    <location>
        <begin position="70"/>
        <end position="87"/>
    </location>
</feature>
<feature type="region of interest" description="Disordered" evidence="1">
    <location>
        <begin position="58"/>
        <end position="87"/>
    </location>
</feature>
<sequence length="87" mass="9788">MSRQVQKNIEAAAAGGRTLVRVYAVLLAAMADDIKNVVQAHRARKAVLLIAEVDFKDRRQHQKHRHLRHPGADRRSGKRTADGSREL</sequence>
<accession>A0ABV4U7S6</accession>
<proteinExistence type="predicted"/>
<evidence type="ECO:0000313" key="3">
    <source>
        <dbReference type="Proteomes" id="UP001575105"/>
    </source>
</evidence>
<dbReference type="Proteomes" id="UP001575105">
    <property type="component" value="Unassembled WGS sequence"/>
</dbReference>
<keyword evidence="3" id="KW-1185">Reference proteome</keyword>
<dbReference type="RefSeq" id="WP_425345990.1">
    <property type="nucleotide sequence ID" value="NZ_JBGUBD010000006.1"/>
</dbReference>
<evidence type="ECO:0000256" key="1">
    <source>
        <dbReference type="SAM" id="MobiDB-lite"/>
    </source>
</evidence>
<feature type="compositionally biased region" description="Basic residues" evidence="1">
    <location>
        <begin position="58"/>
        <end position="69"/>
    </location>
</feature>
<protein>
    <submittedName>
        <fullName evidence="2">Uncharacterized protein</fullName>
    </submittedName>
</protein>
<gene>
    <name evidence="2" type="ORF">ACERK3_11345</name>
</gene>
<name>A0ABV4U7S6_9BACT</name>
<comment type="caution">
    <text evidence="2">The sequence shown here is derived from an EMBL/GenBank/DDBJ whole genome shotgun (WGS) entry which is preliminary data.</text>
</comment>
<organism evidence="2 3">
    <name type="scientific">Natronomicrosphaera hydrolytica</name>
    <dbReference type="NCBI Taxonomy" id="3242702"/>
    <lineage>
        <taxon>Bacteria</taxon>
        <taxon>Pseudomonadati</taxon>
        <taxon>Planctomycetota</taxon>
        <taxon>Phycisphaerae</taxon>
        <taxon>Phycisphaerales</taxon>
        <taxon>Phycisphaeraceae</taxon>
        <taxon>Natronomicrosphaera</taxon>
    </lineage>
</organism>